<comment type="subcellular location">
    <subcellularLocation>
        <location evidence="7">Cytoplasm</location>
    </subcellularLocation>
</comment>
<dbReference type="GO" id="GO:0004222">
    <property type="term" value="F:metalloendopeptidase activity"/>
    <property type="evidence" value="ECO:0007669"/>
    <property type="project" value="InterPro"/>
</dbReference>
<feature type="binding site" evidence="7">
    <location>
        <position position="116"/>
    </location>
    <ligand>
        <name>Zn(2+)</name>
        <dbReference type="ChEBI" id="CHEBI:29105"/>
        <note>catalytic</note>
    </ligand>
</feature>
<dbReference type="NCBIfam" id="TIGR00043">
    <property type="entry name" value="rRNA maturation RNase YbeY"/>
    <property type="match status" value="1"/>
</dbReference>
<accession>A0A918WP74</accession>
<evidence type="ECO:0000256" key="1">
    <source>
        <dbReference type="ARBA" id="ARBA00010875"/>
    </source>
</evidence>
<sequence>MARPTVELFVHCQGGLSGEDLEWLEHQVEPALLEVLASYPGSELEQLDELELSLVDDATLAEIHGDFLDDPTVTDVITFPHGEILVSVEIAARRAEEFGKGERGETFLYLIHGMLHLAGLDDRTEEDAAVMAKEQERIWAKLTA</sequence>
<dbReference type="PANTHER" id="PTHR46986">
    <property type="entry name" value="ENDORIBONUCLEASE YBEY, CHLOROPLASTIC"/>
    <property type="match status" value="1"/>
</dbReference>
<name>A0A918WP74_9BACT</name>
<evidence type="ECO:0000313" key="8">
    <source>
        <dbReference type="EMBL" id="GHC67462.1"/>
    </source>
</evidence>
<keyword evidence="6 7" id="KW-0862">Zinc</keyword>
<keyword evidence="7" id="KW-0698">rRNA processing</keyword>
<dbReference type="GO" id="GO:0006364">
    <property type="term" value="P:rRNA processing"/>
    <property type="evidence" value="ECO:0007669"/>
    <property type="project" value="UniProtKB-UniRule"/>
</dbReference>
<keyword evidence="2 7" id="KW-0540">Nuclease</keyword>
<evidence type="ECO:0000256" key="3">
    <source>
        <dbReference type="ARBA" id="ARBA00022723"/>
    </source>
</evidence>
<dbReference type="PANTHER" id="PTHR46986:SF1">
    <property type="entry name" value="ENDORIBONUCLEASE YBEY, CHLOROPLASTIC"/>
    <property type="match status" value="1"/>
</dbReference>
<evidence type="ECO:0000256" key="4">
    <source>
        <dbReference type="ARBA" id="ARBA00022759"/>
    </source>
</evidence>
<feature type="binding site" evidence="7">
    <location>
        <position position="112"/>
    </location>
    <ligand>
        <name>Zn(2+)</name>
        <dbReference type="ChEBI" id="CHEBI:29105"/>
        <note>catalytic</note>
    </ligand>
</feature>
<dbReference type="InterPro" id="IPR023091">
    <property type="entry name" value="MetalPrtase_cat_dom_sf_prd"/>
</dbReference>
<dbReference type="RefSeq" id="WP_189574390.1">
    <property type="nucleotide sequence ID" value="NZ_BMXI01000024.1"/>
</dbReference>
<gene>
    <name evidence="7" type="primary">ybeY</name>
    <name evidence="8" type="ORF">GCM10007100_39410</name>
</gene>
<proteinExistence type="inferred from homology"/>
<dbReference type="HAMAP" id="MF_00009">
    <property type="entry name" value="Endoribonucl_YbeY"/>
    <property type="match status" value="1"/>
</dbReference>
<dbReference type="Pfam" id="PF02130">
    <property type="entry name" value="YbeY"/>
    <property type="match status" value="1"/>
</dbReference>
<keyword evidence="5 7" id="KW-0378">Hydrolase</keyword>
<keyword evidence="3 7" id="KW-0479">Metal-binding</keyword>
<evidence type="ECO:0000256" key="5">
    <source>
        <dbReference type="ARBA" id="ARBA00022801"/>
    </source>
</evidence>
<keyword evidence="7" id="KW-0963">Cytoplasm</keyword>
<evidence type="ECO:0000313" key="9">
    <source>
        <dbReference type="Proteomes" id="UP000644507"/>
    </source>
</evidence>
<reference evidence="8" key="2">
    <citation type="submission" date="2020-09" db="EMBL/GenBank/DDBJ databases">
        <authorList>
            <person name="Sun Q."/>
            <person name="Kim S."/>
        </authorList>
    </citation>
    <scope>NUCLEOTIDE SEQUENCE</scope>
    <source>
        <strain evidence="8">KCTC 12988</strain>
    </source>
</reference>
<comment type="caution">
    <text evidence="8">The sequence shown here is derived from an EMBL/GenBank/DDBJ whole genome shotgun (WGS) entry which is preliminary data.</text>
</comment>
<feature type="binding site" evidence="7">
    <location>
        <position position="122"/>
    </location>
    <ligand>
        <name>Zn(2+)</name>
        <dbReference type="ChEBI" id="CHEBI:29105"/>
        <note>catalytic</note>
    </ligand>
</feature>
<organism evidence="8 9">
    <name type="scientific">Roseibacillus persicicus</name>
    <dbReference type="NCBI Taxonomy" id="454148"/>
    <lineage>
        <taxon>Bacteria</taxon>
        <taxon>Pseudomonadati</taxon>
        <taxon>Verrucomicrobiota</taxon>
        <taxon>Verrucomicrobiia</taxon>
        <taxon>Verrucomicrobiales</taxon>
        <taxon>Verrucomicrobiaceae</taxon>
        <taxon>Roseibacillus</taxon>
    </lineage>
</organism>
<evidence type="ECO:0000256" key="6">
    <source>
        <dbReference type="ARBA" id="ARBA00022833"/>
    </source>
</evidence>
<evidence type="ECO:0000256" key="2">
    <source>
        <dbReference type="ARBA" id="ARBA00022722"/>
    </source>
</evidence>
<dbReference type="EMBL" id="BMXI01000024">
    <property type="protein sequence ID" value="GHC67462.1"/>
    <property type="molecule type" value="Genomic_DNA"/>
</dbReference>
<dbReference type="Gene3D" id="3.40.390.30">
    <property type="entry name" value="Metalloproteases ('zincins'), catalytic domain"/>
    <property type="match status" value="1"/>
</dbReference>
<comment type="similarity">
    <text evidence="1 7">Belongs to the endoribonuclease YbeY family.</text>
</comment>
<keyword evidence="4 7" id="KW-0255">Endonuclease</keyword>
<dbReference type="AlphaFoldDB" id="A0A918WP74"/>
<dbReference type="Proteomes" id="UP000644507">
    <property type="component" value="Unassembled WGS sequence"/>
</dbReference>
<comment type="cofactor">
    <cofactor evidence="7">
        <name>Zn(2+)</name>
        <dbReference type="ChEBI" id="CHEBI:29105"/>
    </cofactor>
    <text evidence="7">Binds 1 zinc ion.</text>
</comment>
<dbReference type="GO" id="GO:0005737">
    <property type="term" value="C:cytoplasm"/>
    <property type="evidence" value="ECO:0007669"/>
    <property type="project" value="UniProtKB-SubCell"/>
</dbReference>
<reference evidence="8" key="1">
    <citation type="journal article" date="2014" name="Int. J. Syst. Evol. Microbiol.">
        <title>Complete genome sequence of Corynebacterium casei LMG S-19264T (=DSM 44701T), isolated from a smear-ripened cheese.</title>
        <authorList>
            <consortium name="US DOE Joint Genome Institute (JGI-PGF)"/>
            <person name="Walter F."/>
            <person name="Albersmeier A."/>
            <person name="Kalinowski J."/>
            <person name="Ruckert C."/>
        </authorList>
    </citation>
    <scope>NUCLEOTIDE SEQUENCE</scope>
    <source>
        <strain evidence="8">KCTC 12988</strain>
    </source>
</reference>
<keyword evidence="7" id="KW-0690">Ribosome biogenesis</keyword>
<comment type="function">
    <text evidence="7">Single strand-specific metallo-endoribonuclease involved in late-stage 70S ribosome quality control and in maturation of the 3' terminus of the 16S rRNA.</text>
</comment>
<dbReference type="SUPFAM" id="SSF55486">
    <property type="entry name" value="Metalloproteases ('zincins'), catalytic domain"/>
    <property type="match status" value="1"/>
</dbReference>
<evidence type="ECO:0000256" key="7">
    <source>
        <dbReference type="HAMAP-Rule" id="MF_00009"/>
    </source>
</evidence>
<protein>
    <recommendedName>
        <fullName evidence="7">Endoribonuclease YbeY</fullName>
        <ecNumber evidence="7">3.1.-.-</ecNumber>
    </recommendedName>
</protein>
<dbReference type="GO" id="GO:0008270">
    <property type="term" value="F:zinc ion binding"/>
    <property type="evidence" value="ECO:0007669"/>
    <property type="project" value="UniProtKB-UniRule"/>
</dbReference>
<dbReference type="InterPro" id="IPR002036">
    <property type="entry name" value="YbeY"/>
</dbReference>
<keyword evidence="9" id="KW-1185">Reference proteome</keyword>
<dbReference type="EC" id="3.1.-.-" evidence="7"/>
<dbReference type="GO" id="GO:0004521">
    <property type="term" value="F:RNA endonuclease activity"/>
    <property type="evidence" value="ECO:0007669"/>
    <property type="project" value="UniProtKB-UniRule"/>
</dbReference>